<dbReference type="STRING" id="1293439.WH87_08850"/>
<dbReference type="PROSITE" id="PS00109">
    <property type="entry name" value="PROTEIN_KINASE_TYR"/>
    <property type="match status" value="1"/>
</dbReference>
<accession>A0A0F5QCS2</accession>
<gene>
    <name evidence="7" type="ORF">WH87_08850</name>
</gene>
<dbReference type="InterPro" id="IPR011009">
    <property type="entry name" value="Kinase-like_dom_sf"/>
</dbReference>
<dbReference type="PATRIC" id="fig|1293439.3.peg.1349"/>
<dbReference type="Gene3D" id="3.30.200.20">
    <property type="entry name" value="Phosphorylase Kinase, domain 1"/>
    <property type="match status" value="1"/>
</dbReference>
<dbReference type="Pfam" id="PF01636">
    <property type="entry name" value="APH"/>
    <property type="match status" value="1"/>
</dbReference>
<dbReference type="InterPro" id="IPR002575">
    <property type="entry name" value="Aminoglycoside_PTrfase"/>
</dbReference>
<sequence>MTDTVVDALVQMGLVGEGESISLSPLTGGVSSDIMLAEVGDRHFCVKRALPQLKVAAQWLAPVERNAVEAAYLRIVAGWLPGLVPEILGEDRAAGLFTMAYLPEETHPVWKRQLLDGKVDVAFAASVGTALGRIHKRSAADPDVPAQFDNMNLFEALRLDPYLRATGRAHPDLAATLEALADKVAGTRKALMHGDVSPKNMLVGPSGPVLLDAECGCFGDPAFDLAFLLNHLLLKATLFHTQPAPYLAAHSAIAEAYLAEVDWEDRDDLARRCADLLPGLLLARVDGKSPVEYLDEPARDWLRQLARQLLVTPGTSLSQLPDFWSLRHA</sequence>
<keyword evidence="8" id="KW-1185">Reference proteome</keyword>
<comment type="caution">
    <text evidence="7">The sequence shown here is derived from an EMBL/GenBank/DDBJ whole genome shotgun (WGS) entry which is preliminary data.</text>
</comment>
<organism evidence="7 8">
    <name type="scientific">Devosia epidermidihirudinis</name>
    <dbReference type="NCBI Taxonomy" id="1293439"/>
    <lineage>
        <taxon>Bacteria</taxon>
        <taxon>Pseudomonadati</taxon>
        <taxon>Pseudomonadota</taxon>
        <taxon>Alphaproteobacteria</taxon>
        <taxon>Hyphomicrobiales</taxon>
        <taxon>Devosiaceae</taxon>
        <taxon>Devosia</taxon>
    </lineage>
</organism>
<evidence type="ECO:0000259" key="6">
    <source>
        <dbReference type="Pfam" id="PF01636"/>
    </source>
</evidence>
<keyword evidence="4" id="KW-0418">Kinase</keyword>
<keyword evidence="5" id="KW-0067">ATP-binding</keyword>
<dbReference type="GO" id="GO:0005524">
    <property type="term" value="F:ATP binding"/>
    <property type="evidence" value="ECO:0007669"/>
    <property type="project" value="UniProtKB-KW"/>
</dbReference>
<feature type="domain" description="Aminoglycoside phosphotransferase" evidence="6">
    <location>
        <begin position="23"/>
        <end position="249"/>
    </location>
</feature>
<dbReference type="GO" id="GO:0004672">
    <property type="term" value="F:protein kinase activity"/>
    <property type="evidence" value="ECO:0007669"/>
    <property type="project" value="InterPro"/>
</dbReference>
<evidence type="ECO:0000256" key="5">
    <source>
        <dbReference type="ARBA" id="ARBA00022840"/>
    </source>
</evidence>
<dbReference type="PANTHER" id="PTHR34273">
    <property type="entry name" value="METHYLTHIORIBOSE KINASE"/>
    <property type="match status" value="1"/>
</dbReference>
<dbReference type="InterPro" id="IPR008266">
    <property type="entry name" value="Tyr_kinase_AS"/>
</dbReference>
<proteinExistence type="inferred from homology"/>
<comment type="similarity">
    <text evidence="1">Belongs to the methylthioribose kinase family.</text>
</comment>
<protein>
    <recommendedName>
        <fullName evidence="6">Aminoglycoside phosphotransferase domain-containing protein</fullName>
    </recommendedName>
</protein>
<dbReference type="PANTHER" id="PTHR34273:SF2">
    <property type="entry name" value="METHYLTHIORIBOSE KINASE"/>
    <property type="match status" value="1"/>
</dbReference>
<dbReference type="AlphaFoldDB" id="A0A0F5QCS2"/>
<keyword evidence="3" id="KW-0547">Nucleotide-binding</keyword>
<name>A0A0F5QCS2_9HYPH</name>
<evidence type="ECO:0000313" key="8">
    <source>
        <dbReference type="Proteomes" id="UP000033411"/>
    </source>
</evidence>
<dbReference type="RefSeq" id="WP_046139450.1">
    <property type="nucleotide sequence ID" value="NZ_LANJ01000016.1"/>
</dbReference>
<keyword evidence="2" id="KW-0808">Transferase</keyword>
<evidence type="ECO:0000256" key="2">
    <source>
        <dbReference type="ARBA" id="ARBA00022679"/>
    </source>
</evidence>
<evidence type="ECO:0000256" key="1">
    <source>
        <dbReference type="ARBA" id="ARBA00010165"/>
    </source>
</evidence>
<dbReference type="Gene3D" id="3.90.1200.10">
    <property type="match status" value="1"/>
</dbReference>
<reference evidence="7 8" key="1">
    <citation type="submission" date="2015-03" db="EMBL/GenBank/DDBJ databases">
        <authorList>
            <person name="Lepp D."/>
            <person name="Hassan Y.I."/>
            <person name="Li X.-Z."/>
            <person name="Zhou T."/>
        </authorList>
    </citation>
    <scope>NUCLEOTIDE SEQUENCE [LARGE SCALE GENOMIC DNA]</scope>
    <source>
        <strain evidence="7 8">E84</strain>
    </source>
</reference>
<dbReference type="OrthoDB" id="7326703at2"/>
<evidence type="ECO:0000256" key="4">
    <source>
        <dbReference type="ARBA" id="ARBA00022777"/>
    </source>
</evidence>
<dbReference type="Proteomes" id="UP000033411">
    <property type="component" value="Unassembled WGS sequence"/>
</dbReference>
<evidence type="ECO:0000313" key="7">
    <source>
        <dbReference type="EMBL" id="KKC37794.1"/>
    </source>
</evidence>
<dbReference type="SUPFAM" id="SSF56112">
    <property type="entry name" value="Protein kinase-like (PK-like)"/>
    <property type="match status" value="1"/>
</dbReference>
<evidence type="ECO:0000256" key="3">
    <source>
        <dbReference type="ARBA" id="ARBA00022741"/>
    </source>
</evidence>
<dbReference type="EMBL" id="LANJ01000016">
    <property type="protein sequence ID" value="KKC37794.1"/>
    <property type="molecule type" value="Genomic_DNA"/>
</dbReference>